<evidence type="ECO:0000313" key="2">
    <source>
        <dbReference type="Proteomes" id="UP000430564"/>
    </source>
</evidence>
<dbReference type="SUPFAM" id="SSF53697">
    <property type="entry name" value="SIS domain"/>
    <property type="match status" value="1"/>
</dbReference>
<accession>A0A6I1EHY9</accession>
<sequence>MNKPFLKETGTRTSVSACGITLDLTSQRLTQTDFDDFIHYAEEIDLQGSFRRMCAGEVVNLSENRAALHTSLRAFDASAPFYEEVNAERERMLAFAD</sequence>
<dbReference type="GO" id="GO:0006096">
    <property type="term" value="P:glycolytic process"/>
    <property type="evidence" value="ECO:0007669"/>
    <property type="project" value="InterPro"/>
</dbReference>
<comment type="caution">
    <text evidence="1">The sequence shown here is derived from an EMBL/GenBank/DDBJ whole genome shotgun (WGS) entry which is preliminary data.</text>
</comment>
<proteinExistence type="predicted"/>
<dbReference type="GO" id="GO:0006094">
    <property type="term" value="P:gluconeogenesis"/>
    <property type="evidence" value="ECO:0007669"/>
    <property type="project" value="InterPro"/>
</dbReference>
<dbReference type="Gene3D" id="3.40.50.10490">
    <property type="entry name" value="Glucose-6-phosphate isomerase like protein, domain 1"/>
    <property type="match status" value="1"/>
</dbReference>
<feature type="non-terminal residue" evidence="1">
    <location>
        <position position="97"/>
    </location>
</feature>
<dbReference type="GO" id="GO:0004347">
    <property type="term" value="F:glucose-6-phosphate isomerase activity"/>
    <property type="evidence" value="ECO:0007669"/>
    <property type="project" value="InterPro"/>
</dbReference>
<dbReference type="InterPro" id="IPR046348">
    <property type="entry name" value="SIS_dom_sf"/>
</dbReference>
<evidence type="ECO:0000313" key="1">
    <source>
        <dbReference type="EMBL" id="KAB7650643.1"/>
    </source>
</evidence>
<dbReference type="AlphaFoldDB" id="A0A6I1EHY9"/>
<dbReference type="EMBL" id="WEHX01000202">
    <property type="protein sequence ID" value="KAB7650643.1"/>
    <property type="molecule type" value="Genomic_DNA"/>
</dbReference>
<reference evidence="1 2" key="1">
    <citation type="submission" date="2019-10" db="EMBL/GenBank/DDBJ databases">
        <title>Genome diversity of Sutterella seckii.</title>
        <authorList>
            <person name="Chaplin A.V."/>
            <person name="Sokolova S.R."/>
            <person name="Mosin K.A."/>
            <person name="Ivanova E.L."/>
            <person name="Kochetkova T.O."/>
            <person name="Goltsov A.Y."/>
            <person name="Trofimov D.Y."/>
            <person name="Efimov B.A."/>
        </authorList>
    </citation>
    <scope>NUCLEOTIDE SEQUENCE [LARGE SCALE GENOMIC DNA]</scope>
    <source>
        <strain evidence="1 2">ASD393</strain>
    </source>
</reference>
<organism evidence="1 2">
    <name type="scientific">Sutterella seckii</name>
    <dbReference type="NCBI Taxonomy" id="1944635"/>
    <lineage>
        <taxon>Bacteria</taxon>
        <taxon>Pseudomonadati</taxon>
        <taxon>Pseudomonadota</taxon>
        <taxon>Betaproteobacteria</taxon>
        <taxon>Burkholderiales</taxon>
        <taxon>Sutterellaceae</taxon>
        <taxon>Sutterella</taxon>
    </lineage>
</organism>
<dbReference type="Proteomes" id="UP000430564">
    <property type="component" value="Unassembled WGS sequence"/>
</dbReference>
<dbReference type="InterPro" id="IPR001672">
    <property type="entry name" value="G6P_Isomerase"/>
</dbReference>
<keyword evidence="1" id="KW-0413">Isomerase</keyword>
<protein>
    <submittedName>
        <fullName evidence="1">Glucose-6-phosphate isomerase</fullName>
    </submittedName>
</protein>
<dbReference type="GO" id="GO:0097367">
    <property type="term" value="F:carbohydrate derivative binding"/>
    <property type="evidence" value="ECO:0007669"/>
    <property type="project" value="InterPro"/>
</dbReference>
<dbReference type="PROSITE" id="PS51463">
    <property type="entry name" value="P_GLUCOSE_ISOMERASE_3"/>
    <property type="match status" value="1"/>
</dbReference>
<dbReference type="Pfam" id="PF00342">
    <property type="entry name" value="PGI"/>
    <property type="match status" value="1"/>
</dbReference>
<gene>
    <name evidence="1" type="ORF">GBM95_11820</name>
</gene>
<name>A0A6I1EHY9_9BURK</name>